<dbReference type="InParanoid" id="N1JDK2"/>
<protein>
    <submittedName>
        <fullName evidence="1">EKA-like protein</fullName>
    </submittedName>
</protein>
<comment type="caution">
    <text evidence="1">The sequence shown here is derived from an EMBL/GenBank/DDBJ whole genome shotgun (WGS) entry which is preliminary data.</text>
</comment>
<reference evidence="1 2" key="1">
    <citation type="journal article" date="2010" name="Science">
        <title>Genome expansion and gene loss in powdery mildew fungi reveal tradeoffs in extreme parasitism.</title>
        <authorList>
            <person name="Spanu P.D."/>
            <person name="Abbott J.C."/>
            <person name="Amselem J."/>
            <person name="Burgis T.A."/>
            <person name="Soanes D.M."/>
            <person name="Stueber K."/>
            <person name="Ver Loren van Themaat E."/>
            <person name="Brown J.K.M."/>
            <person name="Butcher S.A."/>
            <person name="Gurr S.J."/>
            <person name="Lebrun M.-H."/>
            <person name="Ridout C.J."/>
            <person name="Schulze-Lefert P."/>
            <person name="Talbot N.J."/>
            <person name="Ahmadinejad N."/>
            <person name="Ametz C."/>
            <person name="Barton G.R."/>
            <person name="Benjdia M."/>
            <person name="Bidzinski P."/>
            <person name="Bindschedler L.V."/>
            <person name="Both M."/>
            <person name="Brewer M.T."/>
            <person name="Cadle-Davidson L."/>
            <person name="Cadle-Davidson M.M."/>
            <person name="Collemare J."/>
            <person name="Cramer R."/>
            <person name="Frenkel O."/>
            <person name="Godfrey D."/>
            <person name="Harriman J."/>
            <person name="Hoede C."/>
            <person name="King B.C."/>
            <person name="Klages S."/>
            <person name="Kleemann J."/>
            <person name="Knoll D."/>
            <person name="Koti P.S."/>
            <person name="Kreplak J."/>
            <person name="Lopez-Ruiz F.J."/>
            <person name="Lu X."/>
            <person name="Maekawa T."/>
            <person name="Mahanil S."/>
            <person name="Micali C."/>
            <person name="Milgroom M.G."/>
            <person name="Montana G."/>
            <person name="Noir S."/>
            <person name="O'Connell R.J."/>
            <person name="Oberhaensli S."/>
            <person name="Parlange F."/>
            <person name="Pedersen C."/>
            <person name="Quesneville H."/>
            <person name="Reinhardt R."/>
            <person name="Rott M."/>
            <person name="Sacristan S."/>
            <person name="Schmidt S.M."/>
            <person name="Schoen M."/>
            <person name="Skamnioti P."/>
            <person name="Sommer H."/>
            <person name="Stephens A."/>
            <person name="Takahara H."/>
            <person name="Thordal-Christensen H."/>
            <person name="Vigouroux M."/>
            <person name="Wessling R."/>
            <person name="Wicker T."/>
            <person name="Panstruga R."/>
        </authorList>
    </citation>
    <scope>NUCLEOTIDE SEQUENCE [LARGE SCALE GENOMIC DNA]</scope>
    <source>
        <strain evidence="1">DH14</strain>
    </source>
</reference>
<dbReference type="AlphaFoldDB" id="N1JDK2"/>
<sequence length="123" mass="13440">MSQLKVATKEECPPELQPILEAEERHTAKIVGNLGLYSAANSGFEATLLPLIYRSNRQFVDSRSVYLRAIIAQFMASGPTPTSLVLLPRPTNPPPRAPDARSPIKPVFTVLPVKSIWSTVANS</sequence>
<dbReference type="HOGENOM" id="CLU_018153_8_1_1"/>
<accession>N1JDK2</accession>
<keyword evidence="2" id="KW-1185">Reference proteome</keyword>
<organism evidence="1 2">
    <name type="scientific">Blumeria graminis f. sp. hordei (strain DH14)</name>
    <name type="common">Barley powdery mildew</name>
    <name type="synonym">Oidium monilioides f. sp. hordei</name>
    <dbReference type="NCBI Taxonomy" id="546991"/>
    <lineage>
        <taxon>Eukaryota</taxon>
        <taxon>Fungi</taxon>
        <taxon>Dikarya</taxon>
        <taxon>Ascomycota</taxon>
        <taxon>Pezizomycotina</taxon>
        <taxon>Leotiomycetes</taxon>
        <taxon>Erysiphales</taxon>
        <taxon>Erysiphaceae</taxon>
        <taxon>Blumeria</taxon>
        <taxon>Blumeria hordei</taxon>
    </lineage>
</organism>
<name>N1JDK2_BLUG1</name>
<dbReference type="Proteomes" id="UP000015441">
    <property type="component" value="Unassembled WGS sequence"/>
</dbReference>
<gene>
    <name evidence="1" type="ORF">BGHDH14_bgh04019</name>
</gene>
<evidence type="ECO:0000313" key="2">
    <source>
        <dbReference type="Proteomes" id="UP000015441"/>
    </source>
</evidence>
<evidence type="ECO:0000313" key="1">
    <source>
        <dbReference type="EMBL" id="CCU76002.1"/>
    </source>
</evidence>
<dbReference type="EMBL" id="CAUH01001984">
    <property type="protein sequence ID" value="CCU76002.1"/>
    <property type="molecule type" value="Genomic_DNA"/>
</dbReference>
<proteinExistence type="predicted"/>